<dbReference type="GO" id="GO:0071555">
    <property type="term" value="P:cell wall organization"/>
    <property type="evidence" value="ECO:0007669"/>
    <property type="project" value="UniProtKB-KW"/>
</dbReference>
<dbReference type="InterPro" id="IPR003770">
    <property type="entry name" value="MLTG-like"/>
</dbReference>
<comment type="similarity">
    <text evidence="7">Belongs to the transglycosylase MltG family.</text>
</comment>
<reference evidence="8 9" key="2">
    <citation type="submission" date="2018-12" db="EMBL/GenBank/DDBJ databases">
        <title>Simiduia agarivorans gen. nov., sp. nov., a marine, agarolytic bacterium isolated from shallow coastal water from Keelung, Taiwan.</title>
        <authorList>
            <person name="Shieh W.Y."/>
        </authorList>
    </citation>
    <scope>NUCLEOTIDE SEQUENCE [LARGE SCALE GENOMIC DNA]</scope>
    <source>
        <strain evidence="8 9">GTF-13</strain>
    </source>
</reference>
<dbReference type="PANTHER" id="PTHR30518">
    <property type="entry name" value="ENDOLYTIC MUREIN TRANSGLYCOSYLASE"/>
    <property type="match status" value="1"/>
</dbReference>
<dbReference type="Proteomes" id="UP000280792">
    <property type="component" value="Unassembled WGS sequence"/>
</dbReference>
<keyword evidence="4 7" id="KW-0472">Membrane</keyword>
<dbReference type="PANTHER" id="PTHR30518:SF2">
    <property type="entry name" value="ENDOLYTIC MUREIN TRANSGLYCOSYLASE"/>
    <property type="match status" value="1"/>
</dbReference>
<dbReference type="HAMAP" id="MF_02065">
    <property type="entry name" value="MltG"/>
    <property type="match status" value="1"/>
</dbReference>
<evidence type="ECO:0000313" key="9">
    <source>
        <dbReference type="Proteomes" id="UP000280792"/>
    </source>
</evidence>
<dbReference type="GO" id="GO:0008932">
    <property type="term" value="F:lytic endotransglycosylase activity"/>
    <property type="evidence" value="ECO:0007669"/>
    <property type="project" value="UniProtKB-UniRule"/>
</dbReference>
<dbReference type="GO" id="GO:0005886">
    <property type="term" value="C:plasma membrane"/>
    <property type="evidence" value="ECO:0007669"/>
    <property type="project" value="UniProtKB-UniRule"/>
</dbReference>
<comment type="catalytic activity">
    <reaction evidence="7">
        <text>a peptidoglycan chain = a peptidoglycan chain with N-acetyl-1,6-anhydromuramyl-[peptide] at the reducing end + a peptidoglycan chain with N-acetylglucosamine at the non-reducing end.</text>
        <dbReference type="EC" id="4.2.2.29"/>
    </reaction>
</comment>
<proteinExistence type="inferred from homology"/>
<dbReference type="EMBL" id="QWEZ01000001">
    <property type="protein sequence ID" value="RRJ84707.1"/>
    <property type="molecule type" value="Genomic_DNA"/>
</dbReference>
<evidence type="ECO:0000313" key="8">
    <source>
        <dbReference type="EMBL" id="RRJ84707.1"/>
    </source>
</evidence>
<organism evidence="8 9">
    <name type="scientific">Aestuariirhabdus litorea</name>
    <dbReference type="NCBI Taxonomy" id="2528527"/>
    <lineage>
        <taxon>Bacteria</taxon>
        <taxon>Pseudomonadati</taxon>
        <taxon>Pseudomonadota</taxon>
        <taxon>Gammaproteobacteria</taxon>
        <taxon>Oceanospirillales</taxon>
        <taxon>Aestuariirhabdaceae</taxon>
        <taxon>Aestuariirhabdus</taxon>
    </lineage>
</organism>
<keyword evidence="6 7" id="KW-0961">Cell wall biogenesis/degradation</keyword>
<dbReference type="AlphaFoldDB" id="A0A3P3VQW6"/>
<sequence>MIRRLGITAISLLFIGVVAFYSFQQLLNHYGDSLLQNSEPSVLEVPRGSSIKSIARDLKAQGLINDARWFEWYSRLQADTTRIQSGFYELPPGTRVSALLDMMVSGKVQQLSITLVEGTTVADALALILSQPGLVHNGEPLNPSSVATAIGAEGNPEGLLFPDTYFFTAGTPALELVKRAHERLQSVLAEEWEQRAPELPYKTAYEALIMASIVERETGVASERGEIAGVFVRRLRKGMRLQTDPTVIYGLGERYKGNITRKHLTEETPYNTYRISGLPPTPIALAGREAIHAALHPTPGNTLYFVARGDGSHQFSATLEAHNLAVRQYQLKRRKDYRSSPASEGESSD</sequence>
<evidence type="ECO:0000256" key="1">
    <source>
        <dbReference type="ARBA" id="ARBA00022475"/>
    </source>
</evidence>
<evidence type="ECO:0000256" key="7">
    <source>
        <dbReference type="HAMAP-Rule" id="MF_02065"/>
    </source>
</evidence>
<keyword evidence="7" id="KW-0997">Cell inner membrane</keyword>
<dbReference type="RefSeq" id="WP_125015137.1">
    <property type="nucleotide sequence ID" value="NZ_QWEZ01000001.1"/>
</dbReference>
<keyword evidence="9" id="KW-1185">Reference proteome</keyword>
<dbReference type="EC" id="4.2.2.29" evidence="7"/>
<dbReference type="CDD" id="cd08010">
    <property type="entry name" value="MltG_like"/>
    <property type="match status" value="1"/>
</dbReference>
<gene>
    <name evidence="7 8" type="primary">mltG</name>
    <name evidence="8" type="ORF">D0544_06285</name>
</gene>
<dbReference type="Pfam" id="PF02618">
    <property type="entry name" value="YceG"/>
    <property type="match status" value="1"/>
</dbReference>
<dbReference type="NCBIfam" id="TIGR00247">
    <property type="entry name" value="endolytic transglycosylase MltG"/>
    <property type="match status" value="1"/>
</dbReference>
<evidence type="ECO:0000256" key="2">
    <source>
        <dbReference type="ARBA" id="ARBA00022692"/>
    </source>
</evidence>
<keyword evidence="2 7" id="KW-0812">Transmembrane</keyword>
<reference evidence="8 9" key="1">
    <citation type="submission" date="2018-08" db="EMBL/GenBank/DDBJ databases">
        <authorList>
            <person name="Khan S.A."/>
        </authorList>
    </citation>
    <scope>NUCLEOTIDE SEQUENCE [LARGE SCALE GENOMIC DNA]</scope>
    <source>
        <strain evidence="8 9">GTF-13</strain>
    </source>
</reference>
<keyword evidence="3 7" id="KW-1133">Transmembrane helix</keyword>
<dbReference type="Gene3D" id="3.30.1490.480">
    <property type="entry name" value="Endolytic murein transglycosylase"/>
    <property type="match status" value="1"/>
</dbReference>
<dbReference type="GO" id="GO:0009252">
    <property type="term" value="P:peptidoglycan biosynthetic process"/>
    <property type="evidence" value="ECO:0007669"/>
    <property type="project" value="UniProtKB-UniRule"/>
</dbReference>
<evidence type="ECO:0000256" key="4">
    <source>
        <dbReference type="ARBA" id="ARBA00023136"/>
    </source>
</evidence>
<accession>A0A3P3VQW6</accession>
<comment type="caution">
    <text evidence="8">The sequence shown here is derived from an EMBL/GenBank/DDBJ whole genome shotgun (WGS) entry which is preliminary data.</text>
</comment>
<comment type="function">
    <text evidence="7">Functions as a peptidoglycan terminase that cleaves nascent peptidoglycan strands endolytically to terminate their elongation.</text>
</comment>
<dbReference type="Gene3D" id="3.30.160.60">
    <property type="entry name" value="Classic Zinc Finger"/>
    <property type="match status" value="1"/>
</dbReference>
<evidence type="ECO:0000256" key="6">
    <source>
        <dbReference type="ARBA" id="ARBA00023316"/>
    </source>
</evidence>
<feature type="site" description="Important for catalytic activity" evidence="7">
    <location>
        <position position="217"/>
    </location>
</feature>
<name>A0A3P3VQW6_9GAMM</name>
<evidence type="ECO:0000256" key="5">
    <source>
        <dbReference type="ARBA" id="ARBA00023239"/>
    </source>
</evidence>
<protein>
    <recommendedName>
        <fullName evidence="7">Endolytic murein transglycosylase</fullName>
        <ecNumber evidence="7">4.2.2.29</ecNumber>
    </recommendedName>
    <alternativeName>
        <fullName evidence="7">Peptidoglycan lytic transglycosylase</fullName>
    </alternativeName>
    <alternativeName>
        <fullName evidence="7">Peptidoglycan polymerization terminase</fullName>
    </alternativeName>
</protein>
<keyword evidence="1 7" id="KW-1003">Cell membrane</keyword>
<evidence type="ECO:0000256" key="3">
    <source>
        <dbReference type="ARBA" id="ARBA00022989"/>
    </source>
</evidence>
<keyword evidence="5 7" id="KW-0456">Lyase</keyword>